<name>A0A8J8T4D7_HALGN</name>
<keyword evidence="2" id="KW-0732">Signal</keyword>
<accession>A0A8J8T4D7</accession>
<dbReference type="OrthoDB" id="10630245at2759"/>
<dbReference type="AlphaFoldDB" id="A0A8J8T4D7"/>
<evidence type="ECO:0000313" key="3">
    <source>
        <dbReference type="EMBL" id="TNV81380.1"/>
    </source>
</evidence>
<dbReference type="EMBL" id="RRYP01006219">
    <property type="protein sequence ID" value="TNV81380.1"/>
    <property type="molecule type" value="Genomic_DNA"/>
</dbReference>
<proteinExistence type="predicted"/>
<protein>
    <recommendedName>
        <fullName evidence="5">RAP domain-containing protein</fullName>
    </recommendedName>
</protein>
<feature type="compositionally biased region" description="Basic and acidic residues" evidence="1">
    <location>
        <begin position="36"/>
        <end position="47"/>
    </location>
</feature>
<comment type="caution">
    <text evidence="3">The sequence shown here is derived from an EMBL/GenBank/DDBJ whole genome shotgun (WGS) entry which is preliminary data.</text>
</comment>
<dbReference type="Proteomes" id="UP000785679">
    <property type="component" value="Unassembled WGS sequence"/>
</dbReference>
<evidence type="ECO:0000256" key="2">
    <source>
        <dbReference type="SAM" id="SignalP"/>
    </source>
</evidence>
<evidence type="ECO:0000313" key="4">
    <source>
        <dbReference type="Proteomes" id="UP000785679"/>
    </source>
</evidence>
<keyword evidence="4" id="KW-1185">Reference proteome</keyword>
<feature type="region of interest" description="Disordered" evidence="1">
    <location>
        <begin position="20"/>
        <end position="55"/>
    </location>
</feature>
<dbReference type="Gene3D" id="3.40.960.10">
    <property type="entry name" value="VSR Endonuclease"/>
    <property type="match status" value="1"/>
</dbReference>
<feature type="signal peptide" evidence="2">
    <location>
        <begin position="1"/>
        <end position="20"/>
    </location>
</feature>
<evidence type="ECO:0008006" key="5">
    <source>
        <dbReference type="Google" id="ProtNLM"/>
    </source>
</evidence>
<evidence type="ECO:0000256" key="1">
    <source>
        <dbReference type="SAM" id="MobiDB-lite"/>
    </source>
</evidence>
<feature type="chain" id="PRO_5035267878" description="RAP domain-containing protein" evidence="2">
    <location>
        <begin position="21"/>
        <end position="652"/>
    </location>
</feature>
<reference evidence="3" key="1">
    <citation type="submission" date="2019-06" db="EMBL/GenBank/DDBJ databases">
        <authorList>
            <person name="Zheng W."/>
        </authorList>
    </citation>
    <scope>NUCLEOTIDE SEQUENCE</scope>
    <source>
        <strain evidence="3">QDHG01</strain>
    </source>
</reference>
<gene>
    <name evidence="3" type="ORF">FGO68_gene14669</name>
</gene>
<sequence length="652" mass="75495">MAVNIKRLASLRLFSTTATAAPGVPKHGAGRAYKPKQYEQKQNRKGDNPQQSFGEGVPKDINFVGQYIASQLQQDQKAFATQSLKSQLQEQVIKTLPKCRYDQFSHLLINMRNAKLFNQQVGEAFVDYISQNLNQLHYDDAAIAMRTLAEFQFLKTALKSKIQSWQQVEAYFINAIKLNNKMLLLSNLSFLETFWSKEFLNFLVEKTLRRMDSEMLMEFYQTRWVSINVTALARLYSCPNLDPEMRMMIQDFGNKYACAILNKLKVPEYRQGDFANDLASIAFQFKKLKLTNQSELYIYLQESLLQTSLDSMKLPSLIQLIQCFKTNYIHSQKLFKICLEKIYQMSNKFTRLELHEFAIVISQLGNFWARQVDAELDQAIQVMCENVLSNPGYQGKYSGENYLHQIEKIFEALINLNGNQKLKQRFQDKVNSLLPTAQIDHKLFVFWCLTIDQNVDGALQVFEKYIKGNVEDIMQEFAKSRFNAPVRQLQMLHALYVLNVLLKEKGSQEIQNEVSQCLQMVKDNMLPKAKQEQRHLLQQNLMKQEIEKLFQEKEQQVTIHEEYDTGFYIVDMYIPELNLIVEIDGITHYSGIQNLGSFHEAEQSIGSNAKTRTKRAVLEKLGYKCVNINLVLLKSKHDPEAQKALLSQAIFA</sequence>
<organism evidence="3 4">
    <name type="scientific">Halteria grandinella</name>
    <dbReference type="NCBI Taxonomy" id="5974"/>
    <lineage>
        <taxon>Eukaryota</taxon>
        <taxon>Sar</taxon>
        <taxon>Alveolata</taxon>
        <taxon>Ciliophora</taxon>
        <taxon>Intramacronucleata</taxon>
        <taxon>Spirotrichea</taxon>
        <taxon>Stichotrichia</taxon>
        <taxon>Sporadotrichida</taxon>
        <taxon>Halteriidae</taxon>
        <taxon>Halteria</taxon>
    </lineage>
</organism>